<keyword evidence="5" id="KW-1003">Cell membrane</keyword>
<evidence type="ECO:0000256" key="6">
    <source>
        <dbReference type="ARBA" id="ARBA00022519"/>
    </source>
</evidence>
<keyword evidence="6" id="KW-0997">Cell inner membrane</keyword>
<dbReference type="RefSeq" id="WP_013300755.1">
    <property type="nucleotide sequence ID" value="NC_014414.1"/>
</dbReference>
<keyword evidence="4" id="KW-0813">Transport</keyword>
<evidence type="ECO:0000256" key="1">
    <source>
        <dbReference type="ARBA" id="ARBA00004533"/>
    </source>
</evidence>
<evidence type="ECO:0000256" key="7">
    <source>
        <dbReference type="ARBA" id="ARBA00022692"/>
    </source>
</evidence>
<dbReference type="GO" id="GO:0005886">
    <property type="term" value="C:plasma membrane"/>
    <property type="evidence" value="ECO:0007669"/>
    <property type="project" value="UniProtKB-SubCell"/>
</dbReference>
<dbReference type="AlphaFoldDB" id="E0TBR0"/>
<evidence type="ECO:0000313" key="11">
    <source>
        <dbReference type="EMBL" id="ADM09781.1"/>
    </source>
</evidence>
<evidence type="ECO:0000256" key="5">
    <source>
        <dbReference type="ARBA" id="ARBA00022475"/>
    </source>
</evidence>
<reference evidence="12" key="1">
    <citation type="submission" date="2010-08" db="EMBL/GenBank/DDBJ databases">
        <title>Genome sequence of Parvularcula bermudensis HTCC2503.</title>
        <authorList>
            <person name="Kang D.-M."/>
            <person name="Oh H.-M."/>
            <person name="Cho J.-C."/>
        </authorList>
    </citation>
    <scope>NUCLEOTIDE SEQUENCE [LARGE SCALE GENOMIC DNA]</scope>
    <source>
        <strain evidence="12">ATCC BAA-594 / HTCC2503 / KCTC 12087</strain>
    </source>
</reference>
<reference evidence="11 12" key="2">
    <citation type="journal article" date="2011" name="J. Bacteriol.">
        <title>Complete genome sequence of strain HTCC2503T of Parvularcula bermudensis, the type species of the order "Parvularculales" in the class Alphaproteobacteria.</title>
        <authorList>
            <person name="Oh H.M."/>
            <person name="Kang I."/>
            <person name="Vergin K.L."/>
            <person name="Kang D."/>
            <person name="Rhee K.H."/>
            <person name="Giovannoni S.J."/>
            <person name="Cho J.C."/>
        </authorList>
    </citation>
    <scope>NUCLEOTIDE SEQUENCE [LARGE SCALE GENOMIC DNA]</scope>
    <source>
        <strain evidence="12">ATCC BAA-594 / HTCC2503 / KCTC 12087</strain>
    </source>
</reference>
<keyword evidence="8" id="KW-0653">Protein transport</keyword>
<protein>
    <recommendedName>
        <fullName evidence="3">Type II secretion system protein N</fullName>
    </recommendedName>
    <alternativeName>
        <fullName evidence="10">General secretion pathway protein N</fullName>
    </alternativeName>
</protein>
<evidence type="ECO:0000256" key="8">
    <source>
        <dbReference type="ARBA" id="ARBA00022927"/>
    </source>
</evidence>
<keyword evidence="12" id="KW-1185">Reference proteome</keyword>
<comment type="subcellular location">
    <subcellularLocation>
        <location evidence="1">Cell inner membrane</location>
    </subcellularLocation>
</comment>
<evidence type="ECO:0000256" key="10">
    <source>
        <dbReference type="ARBA" id="ARBA00030772"/>
    </source>
</evidence>
<dbReference type="InterPro" id="IPR022792">
    <property type="entry name" value="T2SS_protein-GspN"/>
</dbReference>
<organism evidence="11 12">
    <name type="scientific">Parvularcula bermudensis (strain ATCC BAA-594 / HTCC2503 / KCTC 12087)</name>
    <dbReference type="NCBI Taxonomy" id="314260"/>
    <lineage>
        <taxon>Bacteria</taxon>
        <taxon>Pseudomonadati</taxon>
        <taxon>Pseudomonadota</taxon>
        <taxon>Alphaproteobacteria</taxon>
        <taxon>Parvularculales</taxon>
        <taxon>Parvularculaceae</taxon>
        <taxon>Parvularcula</taxon>
    </lineage>
</organism>
<evidence type="ECO:0000256" key="3">
    <source>
        <dbReference type="ARBA" id="ARBA00021563"/>
    </source>
</evidence>
<keyword evidence="9" id="KW-0472">Membrane</keyword>
<evidence type="ECO:0000256" key="9">
    <source>
        <dbReference type="ARBA" id="ARBA00023136"/>
    </source>
</evidence>
<evidence type="ECO:0000256" key="4">
    <source>
        <dbReference type="ARBA" id="ARBA00022448"/>
    </source>
</evidence>
<dbReference type="GO" id="GO:0015628">
    <property type="term" value="P:protein secretion by the type II secretion system"/>
    <property type="evidence" value="ECO:0007669"/>
    <property type="project" value="InterPro"/>
</dbReference>
<comment type="similarity">
    <text evidence="2">Belongs to the GSP N family.</text>
</comment>
<dbReference type="HOGENOM" id="CLU_1132762_0_0_5"/>
<name>E0TBR0_PARBH</name>
<gene>
    <name evidence="11" type="ordered locus">PB2503_08629</name>
</gene>
<proteinExistence type="inferred from homology"/>
<dbReference type="STRING" id="314260.PB2503_08629"/>
<dbReference type="OrthoDB" id="7477467at2"/>
<evidence type="ECO:0000313" key="12">
    <source>
        <dbReference type="Proteomes" id="UP000001302"/>
    </source>
</evidence>
<dbReference type="KEGG" id="pbr:PB2503_08629"/>
<accession>E0TBR0</accession>
<dbReference type="EMBL" id="CP002156">
    <property type="protein sequence ID" value="ADM09781.1"/>
    <property type="molecule type" value="Genomic_DNA"/>
</dbReference>
<dbReference type="Proteomes" id="UP000001302">
    <property type="component" value="Chromosome"/>
</dbReference>
<sequence length="245" mass="26015">MTSRRFLYSGLFAAIFAGALAVKMPLALAVDLAGIPLAAEKIEGTIWNGRIEGAAYDAYPLGRVDVSARALPLLLGRLSAHIDVDGPFLRGGSDIALRGELITFAKAELKADMAPLALDDAFGQPMDGFVRVATDALVLAPDGCRRGRLHLETDTLERSAKRYGGKGFSLAGEGQCEPEGGRFVLPLTGSGEEGKISVEIAVSPRGYETRTVIAPTDQKLASALAAYGFQRQGDQYSLVQRGEVF</sequence>
<dbReference type="Pfam" id="PF01203">
    <property type="entry name" value="T2SSN"/>
    <property type="match status" value="1"/>
</dbReference>
<dbReference type="GO" id="GO:0015627">
    <property type="term" value="C:type II protein secretion system complex"/>
    <property type="evidence" value="ECO:0007669"/>
    <property type="project" value="InterPro"/>
</dbReference>
<keyword evidence="7" id="KW-0812">Transmembrane</keyword>
<evidence type="ECO:0000256" key="2">
    <source>
        <dbReference type="ARBA" id="ARBA00007208"/>
    </source>
</evidence>